<feature type="compositionally biased region" description="Polar residues" evidence="1">
    <location>
        <begin position="1244"/>
        <end position="1254"/>
    </location>
</feature>
<organism evidence="2 3">
    <name type="scientific">Dendrobium thyrsiflorum</name>
    <name type="common">Pinecone-like raceme dendrobium</name>
    <name type="synonym">Orchid</name>
    <dbReference type="NCBI Taxonomy" id="117978"/>
    <lineage>
        <taxon>Eukaryota</taxon>
        <taxon>Viridiplantae</taxon>
        <taxon>Streptophyta</taxon>
        <taxon>Embryophyta</taxon>
        <taxon>Tracheophyta</taxon>
        <taxon>Spermatophyta</taxon>
        <taxon>Magnoliopsida</taxon>
        <taxon>Liliopsida</taxon>
        <taxon>Asparagales</taxon>
        <taxon>Orchidaceae</taxon>
        <taxon>Epidendroideae</taxon>
        <taxon>Malaxideae</taxon>
        <taxon>Dendrobiinae</taxon>
        <taxon>Dendrobium</taxon>
    </lineage>
</organism>
<feature type="compositionally biased region" description="Low complexity" evidence="1">
    <location>
        <begin position="1222"/>
        <end position="1239"/>
    </location>
</feature>
<feature type="compositionally biased region" description="Polar residues" evidence="1">
    <location>
        <begin position="448"/>
        <end position="459"/>
    </location>
</feature>
<sequence>MVGSTRAELASSSLDGSAFASGYPSGPRGSYTSPSLERSGTFRESLENRLMVSASGASRNASASLDIPSLSQYLPLEPFSTSELNLKYSRQGELRRALGVSVEEHSFGSLQSKTLPPIASEDLKRFKASVLETSNRARDRAKLLQESILKLDKYRNIVTKRRSRNEAQTSEKPGSSNLLKMGNQIHQSNSDIANVRPEERTKLAIPNRRVRSSMAESEGRSTIPARQAAAMDKDKNMLFEKDKSMLRVCNGGPMSSEDRIRGLPTGGDGWEKKLKRKRSVGTMVTRIPDGERELKHAIQSRPNTEPRSRPPDGNGFRSGSANGVIGSSKIDNNSQISGNSSRGMPRTELENGSLPTDRRDRIIGLDKERIMAKGSNKLNNREDAQPESQSPLAKGKASRAPRTGSGTSVSAPNYPRLSGGIEGWEHSACLNKVQPLSSPVNRKRPLPTGSSSPPVTQWVGQRPQKISRTRRANVVSPVSNFDDVQAFPEGFVAPDVGARLSSVDSGSSLNSRVAANGSHQLKIRLENVPSPAGLSESEESGVIENKREKGGDNCEVEDGHPNVSLKVSDFSLPMKKNKIRPKEEIGDGVRRQGRSGRGSTQSKASLSLTKEKQENADAIKPLKNGRHAPDRSESRVGRPPSKKVSDRKAYGRPMPSIHCGPSDLIGEPDDDREELLTAVNATRNSSYNTCSSSFWRSMETVFSYVSSEDLTFVKHQIKFAEELDGSLSSMLDTEHNVKGNVFCGAASSVHSTQANSLGTNSFIETICSVDERKPAKEASRKTETENWFDKIIPLSQRLLSALIMEDGTDSFNCCIEQDELLLQITSDCSAYGTNCYLENELELGALKSDFELNLDYINQKNCAADVKSCNGFAAHRVTPVIRTSISGGPLFQENGVSEHLDVGALSEYGHCNSIQFSGTGLSANSSYECQFEHMPLNDRILLELHSIGIYPDLVPRLAEGEDEEIDKVISDLKIRFFQQARKIKSQLYNLEKALHGVKEVQERNIEQLAMHKLVEMAYKRLTGGRGSHGSSHKSSVSKISKQLAMNFAKRTLIRCQKFEETGQSCFSEPPLRDVLFSVLQHSIETRYLDGFASKNAERQGHKSDRGQFVPFQGPSNMADQPFGKNDPFSNRGKKKEVLLDDVVTTAASRAASSPYNTIPVGSKWKKSDKDKDHSRDTLVKNPGAKAGRPSLSGSRGERKTKTKPKQKIAQLSTSGNGLGRPSETSLSTSGRLSSTNNGGFNVNRIESQPSNDVTSDLPKDLEDSIFTNLPLNGMIIDELDVADGLGGQGQDIGSWLNVDEDALQDHDLVGLEIPMDDLSELKLNF</sequence>
<evidence type="ECO:0000313" key="2">
    <source>
        <dbReference type="EMBL" id="KAL0905471.1"/>
    </source>
</evidence>
<keyword evidence="3" id="KW-1185">Reference proteome</keyword>
<feature type="region of interest" description="Disordered" evidence="1">
    <location>
        <begin position="436"/>
        <end position="465"/>
    </location>
</feature>
<gene>
    <name evidence="2" type="ORF">M5K25_023894</name>
</gene>
<feature type="compositionally biased region" description="Basic and acidic residues" evidence="1">
    <location>
        <begin position="580"/>
        <end position="590"/>
    </location>
</feature>
<reference evidence="2 3" key="1">
    <citation type="journal article" date="2024" name="Plant Biotechnol. J.">
        <title>Dendrobium thyrsiflorum genome and its molecular insights into genes involved in important horticultural traits.</title>
        <authorList>
            <person name="Chen B."/>
            <person name="Wang J.Y."/>
            <person name="Zheng P.J."/>
            <person name="Li K.L."/>
            <person name="Liang Y.M."/>
            <person name="Chen X.F."/>
            <person name="Zhang C."/>
            <person name="Zhao X."/>
            <person name="He X."/>
            <person name="Zhang G.Q."/>
            <person name="Liu Z.J."/>
            <person name="Xu Q."/>
        </authorList>
    </citation>
    <scope>NUCLEOTIDE SEQUENCE [LARGE SCALE GENOMIC DNA]</scope>
    <source>
        <strain evidence="2">GZMU011</strain>
    </source>
</reference>
<feature type="compositionally biased region" description="Polar residues" evidence="1">
    <location>
        <begin position="329"/>
        <end position="342"/>
    </location>
</feature>
<feature type="compositionally biased region" description="Basic and acidic residues" evidence="1">
    <location>
        <begin position="627"/>
        <end position="636"/>
    </location>
</feature>
<comment type="caution">
    <text evidence="2">The sequence shown here is derived from an EMBL/GenBank/DDBJ whole genome shotgun (WGS) entry which is preliminary data.</text>
</comment>
<feature type="region of interest" description="Disordered" evidence="1">
    <location>
        <begin position="250"/>
        <end position="417"/>
    </location>
</feature>
<accession>A0ABD0U0G6</accession>
<feature type="region of interest" description="Disordered" evidence="1">
    <location>
        <begin position="209"/>
        <end position="228"/>
    </location>
</feature>
<proteinExistence type="predicted"/>
<dbReference type="PANTHER" id="PTHR31115:SF2">
    <property type="entry name" value="OS05G0107300 PROTEIN"/>
    <property type="match status" value="1"/>
</dbReference>
<feature type="compositionally biased region" description="Polar residues" evidence="1">
    <location>
        <begin position="599"/>
        <end position="608"/>
    </location>
</feature>
<feature type="region of interest" description="Disordered" evidence="1">
    <location>
        <begin position="1"/>
        <end position="42"/>
    </location>
</feature>
<feature type="compositionally biased region" description="Basic and acidic residues" evidence="1">
    <location>
        <begin position="1165"/>
        <end position="1178"/>
    </location>
</feature>
<feature type="compositionally biased region" description="Basic and acidic residues" evidence="1">
    <location>
        <begin position="1096"/>
        <end position="1105"/>
    </location>
</feature>
<dbReference type="PANTHER" id="PTHR31115">
    <property type="entry name" value="OS05G0107300 PROTEIN"/>
    <property type="match status" value="1"/>
</dbReference>
<feature type="region of interest" description="Disordered" evidence="1">
    <location>
        <begin position="1096"/>
        <end position="1133"/>
    </location>
</feature>
<evidence type="ECO:0000313" key="3">
    <source>
        <dbReference type="Proteomes" id="UP001552299"/>
    </source>
</evidence>
<dbReference type="EMBL" id="JANQDX010000018">
    <property type="protein sequence ID" value="KAL0905471.1"/>
    <property type="molecule type" value="Genomic_DNA"/>
</dbReference>
<protein>
    <submittedName>
        <fullName evidence="2">Uncharacterized protein</fullName>
    </submittedName>
</protein>
<dbReference type="Proteomes" id="UP001552299">
    <property type="component" value="Unassembled WGS sequence"/>
</dbReference>
<evidence type="ECO:0000256" key="1">
    <source>
        <dbReference type="SAM" id="MobiDB-lite"/>
    </source>
</evidence>
<feature type="region of interest" description="Disordered" evidence="1">
    <location>
        <begin position="160"/>
        <end position="182"/>
    </location>
</feature>
<feature type="compositionally biased region" description="Polar residues" evidence="1">
    <location>
        <begin position="166"/>
        <end position="182"/>
    </location>
</feature>
<feature type="region of interest" description="Disordered" evidence="1">
    <location>
        <begin position="527"/>
        <end position="663"/>
    </location>
</feature>
<feature type="region of interest" description="Disordered" evidence="1">
    <location>
        <begin position="1150"/>
        <end position="1257"/>
    </location>
</feature>
<feature type="compositionally biased region" description="Basic and acidic residues" evidence="1">
    <location>
        <begin position="544"/>
        <end position="560"/>
    </location>
</feature>
<name>A0ABD0U0G6_DENTH</name>
<feature type="compositionally biased region" description="Basic and acidic residues" evidence="1">
    <location>
        <begin position="356"/>
        <end position="371"/>
    </location>
</feature>